<dbReference type="InterPro" id="IPR011009">
    <property type="entry name" value="Kinase-like_dom_sf"/>
</dbReference>
<evidence type="ECO:0000256" key="4">
    <source>
        <dbReference type="ARBA" id="ARBA00022741"/>
    </source>
</evidence>
<evidence type="ECO:0000313" key="10">
    <source>
        <dbReference type="Proteomes" id="UP000485058"/>
    </source>
</evidence>
<comment type="similarity">
    <text evidence="1">Belongs to the protein kinase superfamily. CMGC Ser/Thr protein kinase family. MAP kinase subfamily.</text>
</comment>
<dbReference type="PANTHER" id="PTHR24055">
    <property type="entry name" value="MITOGEN-ACTIVATED PROTEIN KINASE"/>
    <property type="match status" value="1"/>
</dbReference>
<feature type="non-terminal residue" evidence="9">
    <location>
        <position position="269"/>
    </location>
</feature>
<dbReference type="InterPro" id="IPR050117">
    <property type="entry name" value="MAPK"/>
</dbReference>
<dbReference type="FunFam" id="1.10.510.10:FF:000624">
    <property type="entry name" value="Mitogen-activated protein kinase"/>
    <property type="match status" value="1"/>
</dbReference>
<evidence type="ECO:0000256" key="7">
    <source>
        <dbReference type="PROSITE-ProRule" id="PRU10141"/>
    </source>
</evidence>
<feature type="binding site" evidence="7">
    <location>
        <position position="44"/>
    </location>
    <ligand>
        <name>ATP</name>
        <dbReference type="ChEBI" id="CHEBI:30616"/>
    </ligand>
</feature>
<dbReference type="AlphaFoldDB" id="A0A6A0AJ37"/>
<gene>
    <name evidence="9" type="ORF">HaLaN_31232</name>
</gene>
<dbReference type="InterPro" id="IPR001245">
    <property type="entry name" value="Ser-Thr/Tyr_kinase_cat_dom"/>
</dbReference>
<evidence type="ECO:0000259" key="8">
    <source>
        <dbReference type="PROSITE" id="PS50011"/>
    </source>
</evidence>
<organism evidence="9 10">
    <name type="scientific">Haematococcus lacustris</name>
    <name type="common">Green alga</name>
    <name type="synonym">Haematococcus pluvialis</name>
    <dbReference type="NCBI Taxonomy" id="44745"/>
    <lineage>
        <taxon>Eukaryota</taxon>
        <taxon>Viridiplantae</taxon>
        <taxon>Chlorophyta</taxon>
        <taxon>core chlorophytes</taxon>
        <taxon>Chlorophyceae</taxon>
        <taxon>CS clade</taxon>
        <taxon>Chlamydomonadales</taxon>
        <taxon>Haematococcaceae</taxon>
        <taxon>Haematococcus</taxon>
    </lineage>
</organism>
<dbReference type="Gene3D" id="1.10.510.10">
    <property type="entry name" value="Transferase(Phosphotransferase) domain 1"/>
    <property type="match status" value="1"/>
</dbReference>
<keyword evidence="5 9" id="KW-0418">Kinase</keyword>
<protein>
    <submittedName>
        <fullName evidence="9">Mitogen-activated protein kinase</fullName>
    </submittedName>
</protein>
<comment type="caution">
    <text evidence="9">The sequence shown here is derived from an EMBL/GenBank/DDBJ whole genome shotgun (WGS) entry which is preliminary data.</text>
</comment>
<sequence length="269" mass="29966">GASSFSGNSESKRYTVQEVIGKGSYGVVCGAIDNLTGERVAIKKITNVFDNVADATRILREIKLLRLLKHADVVDVKHILLPSDPQSFKDVYVVFERMESDLHIVIESNDDLTHDHHKICDFGLARPFIPDNAMSPVFWTDYVATRWYRAPELCGCFYGRYSQAVDIWSVGCIFAEVLLGRPLFRGSDAVSQLQLITDLLGKPPPAVIDRISNVKARTFLAALPPKQPRNLADKFPSAHPAALALLRRLLSFDPLDRPTAAQALEDPYF</sequence>
<evidence type="ECO:0000313" key="9">
    <source>
        <dbReference type="EMBL" id="GFH32074.1"/>
    </source>
</evidence>
<dbReference type="InterPro" id="IPR017441">
    <property type="entry name" value="Protein_kinase_ATP_BS"/>
</dbReference>
<dbReference type="GO" id="GO:0005524">
    <property type="term" value="F:ATP binding"/>
    <property type="evidence" value="ECO:0007669"/>
    <property type="project" value="UniProtKB-UniRule"/>
</dbReference>
<keyword evidence="6 7" id="KW-0067">ATP-binding</keyword>
<evidence type="ECO:0000256" key="1">
    <source>
        <dbReference type="ARBA" id="ARBA00008832"/>
    </source>
</evidence>
<feature type="domain" description="Protein kinase" evidence="8">
    <location>
        <begin position="14"/>
        <end position="269"/>
    </location>
</feature>
<dbReference type="PROSITE" id="PS00107">
    <property type="entry name" value="PROTEIN_KINASE_ATP"/>
    <property type="match status" value="1"/>
</dbReference>
<evidence type="ECO:0000256" key="5">
    <source>
        <dbReference type="ARBA" id="ARBA00022777"/>
    </source>
</evidence>
<dbReference type="Pfam" id="PF07714">
    <property type="entry name" value="PK_Tyr_Ser-Thr"/>
    <property type="match status" value="1"/>
</dbReference>
<dbReference type="GO" id="GO:0004674">
    <property type="term" value="F:protein serine/threonine kinase activity"/>
    <property type="evidence" value="ECO:0007669"/>
    <property type="project" value="UniProtKB-KW"/>
</dbReference>
<keyword evidence="3" id="KW-0808">Transferase</keyword>
<evidence type="ECO:0000256" key="3">
    <source>
        <dbReference type="ARBA" id="ARBA00022679"/>
    </source>
</evidence>
<name>A0A6A0AJ37_HAELA</name>
<dbReference type="Gene3D" id="3.30.200.20">
    <property type="entry name" value="Phosphorylase Kinase, domain 1"/>
    <property type="match status" value="1"/>
</dbReference>
<dbReference type="FunFam" id="3.30.200.20:FF:000046">
    <property type="entry name" value="Mitogen-activated protein kinase"/>
    <property type="match status" value="1"/>
</dbReference>
<dbReference type="Pfam" id="PF00069">
    <property type="entry name" value="Pkinase"/>
    <property type="match status" value="1"/>
</dbReference>
<evidence type="ECO:0000256" key="6">
    <source>
        <dbReference type="ARBA" id="ARBA00022840"/>
    </source>
</evidence>
<dbReference type="PROSITE" id="PS50011">
    <property type="entry name" value="PROTEIN_KINASE_DOM"/>
    <property type="match status" value="1"/>
</dbReference>
<evidence type="ECO:0000256" key="2">
    <source>
        <dbReference type="ARBA" id="ARBA00022527"/>
    </source>
</evidence>
<proteinExistence type="inferred from homology"/>
<dbReference type="Proteomes" id="UP000485058">
    <property type="component" value="Unassembled WGS sequence"/>
</dbReference>
<feature type="non-terminal residue" evidence="9">
    <location>
        <position position="1"/>
    </location>
</feature>
<dbReference type="SUPFAM" id="SSF56112">
    <property type="entry name" value="Protein kinase-like (PK-like)"/>
    <property type="match status" value="1"/>
</dbReference>
<keyword evidence="10" id="KW-1185">Reference proteome</keyword>
<keyword evidence="4 7" id="KW-0547">Nucleotide-binding</keyword>
<dbReference type="InterPro" id="IPR000719">
    <property type="entry name" value="Prot_kinase_dom"/>
</dbReference>
<reference evidence="9 10" key="1">
    <citation type="submission" date="2020-02" db="EMBL/GenBank/DDBJ databases">
        <title>Draft genome sequence of Haematococcus lacustris strain NIES-144.</title>
        <authorList>
            <person name="Morimoto D."/>
            <person name="Nakagawa S."/>
            <person name="Yoshida T."/>
            <person name="Sawayama S."/>
        </authorList>
    </citation>
    <scope>NUCLEOTIDE SEQUENCE [LARGE SCALE GENOMIC DNA]</scope>
    <source>
        <strain evidence="9 10">NIES-144</strain>
    </source>
</reference>
<accession>A0A6A0AJ37</accession>
<keyword evidence="2" id="KW-0723">Serine/threonine-protein kinase</keyword>
<dbReference type="EMBL" id="BLLF01006225">
    <property type="protein sequence ID" value="GFH32074.1"/>
    <property type="molecule type" value="Genomic_DNA"/>
</dbReference>